<dbReference type="RefSeq" id="WP_221247845.1">
    <property type="nucleotide sequence ID" value="NZ_BAAAFF010000001.1"/>
</dbReference>
<reference evidence="3 4" key="1">
    <citation type="submission" date="2020-08" db="EMBL/GenBank/DDBJ databases">
        <title>Genomic Encyclopedia of Type Strains, Phase IV (KMG-IV): sequencing the most valuable type-strain genomes for metagenomic binning, comparative biology and taxonomic classification.</title>
        <authorList>
            <person name="Goeker M."/>
        </authorList>
    </citation>
    <scope>NUCLEOTIDE SEQUENCE [LARGE SCALE GENOMIC DNA]</scope>
    <source>
        <strain evidence="3 4">DSM 25335</strain>
    </source>
</reference>
<gene>
    <name evidence="3" type="ORF">HNQ67_002072</name>
</gene>
<accession>A0A7W8HZ56</accession>
<feature type="compositionally biased region" description="Basic and acidic residues" evidence="1">
    <location>
        <begin position="164"/>
        <end position="175"/>
    </location>
</feature>
<sequence>MTNGLLLAVMVLAVTISLRPGTDAAYAEVEPESVEARGDRVVGVGRVIDGDTLDVGGVRVRLHGIDAFERNQTCDGPGGPWACGAAATQALKARADGRGLVCDVMDIDRYGRKVSRCEQAGVDVARALVVEGLALAYRRYSRDYVDDERVAQASAAGAWNGSFDRPEQWRGRSRR</sequence>
<keyword evidence="3" id="KW-0255">Endonuclease</keyword>
<keyword evidence="3" id="KW-0378">Hydrolase</keyword>
<feature type="region of interest" description="Disordered" evidence="1">
    <location>
        <begin position="155"/>
        <end position="175"/>
    </location>
</feature>
<evidence type="ECO:0000259" key="2">
    <source>
        <dbReference type="PROSITE" id="PS50830"/>
    </source>
</evidence>
<evidence type="ECO:0000313" key="3">
    <source>
        <dbReference type="EMBL" id="MBB5292548.1"/>
    </source>
</evidence>
<dbReference type="Pfam" id="PF00565">
    <property type="entry name" value="SNase"/>
    <property type="match status" value="1"/>
</dbReference>
<dbReference type="Gene3D" id="2.40.50.90">
    <property type="match status" value="1"/>
</dbReference>
<name>A0A7W8HZ56_9CAUL</name>
<comment type="caution">
    <text evidence="3">The sequence shown here is derived from an EMBL/GenBank/DDBJ whole genome shotgun (WGS) entry which is preliminary data.</text>
</comment>
<dbReference type="Proteomes" id="UP000566663">
    <property type="component" value="Unassembled WGS sequence"/>
</dbReference>
<evidence type="ECO:0000256" key="1">
    <source>
        <dbReference type="SAM" id="MobiDB-lite"/>
    </source>
</evidence>
<dbReference type="GO" id="GO:0004519">
    <property type="term" value="F:endonuclease activity"/>
    <property type="evidence" value="ECO:0007669"/>
    <property type="project" value="UniProtKB-KW"/>
</dbReference>
<dbReference type="AlphaFoldDB" id="A0A7W8HZ56"/>
<keyword evidence="3" id="KW-0540">Nuclease</keyword>
<dbReference type="SMART" id="SM00318">
    <property type="entry name" value="SNc"/>
    <property type="match status" value="1"/>
</dbReference>
<dbReference type="InterPro" id="IPR035437">
    <property type="entry name" value="SNase_OB-fold_sf"/>
</dbReference>
<dbReference type="SUPFAM" id="SSF50199">
    <property type="entry name" value="Staphylococcal nuclease"/>
    <property type="match status" value="1"/>
</dbReference>
<dbReference type="PROSITE" id="PS50830">
    <property type="entry name" value="TNASE_3"/>
    <property type="match status" value="1"/>
</dbReference>
<protein>
    <submittedName>
        <fullName evidence="3">Endonuclease YncB(Thermonuclease family)</fullName>
    </submittedName>
</protein>
<dbReference type="EMBL" id="JACHFZ010000004">
    <property type="protein sequence ID" value="MBB5292548.1"/>
    <property type="molecule type" value="Genomic_DNA"/>
</dbReference>
<dbReference type="InterPro" id="IPR016071">
    <property type="entry name" value="Staphylococal_nuclease_OB-fold"/>
</dbReference>
<keyword evidence="4" id="KW-1185">Reference proteome</keyword>
<proteinExistence type="predicted"/>
<feature type="domain" description="TNase-like" evidence="2">
    <location>
        <begin position="38"/>
        <end position="161"/>
    </location>
</feature>
<evidence type="ECO:0000313" key="4">
    <source>
        <dbReference type="Proteomes" id="UP000566663"/>
    </source>
</evidence>
<organism evidence="3 4">
    <name type="scientific">Brevundimonas basaltis</name>
    <dbReference type="NCBI Taxonomy" id="472166"/>
    <lineage>
        <taxon>Bacteria</taxon>
        <taxon>Pseudomonadati</taxon>
        <taxon>Pseudomonadota</taxon>
        <taxon>Alphaproteobacteria</taxon>
        <taxon>Caulobacterales</taxon>
        <taxon>Caulobacteraceae</taxon>
        <taxon>Brevundimonas</taxon>
    </lineage>
</organism>